<dbReference type="RefSeq" id="WP_118417594.1">
    <property type="nucleotide sequence ID" value="NZ_QROV01000011.1"/>
</dbReference>
<gene>
    <name evidence="1" type="ORF">DW011_11575</name>
</gene>
<dbReference type="InterPro" id="IPR027417">
    <property type="entry name" value="P-loop_NTPase"/>
</dbReference>
<dbReference type="Gene3D" id="3.40.50.300">
    <property type="entry name" value="P-loop containing nucleotide triphosphate hydrolases"/>
    <property type="match status" value="1"/>
</dbReference>
<keyword evidence="1" id="KW-0670">Pyruvate</keyword>
<evidence type="ECO:0000313" key="2">
    <source>
        <dbReference type="Proteomes" id="UP000283616"/>
    </source>
</evidence>
<evidence type="ECO:0000313" key="1">
    <source>
        <dbReference type="EMBL" id="RHL59221.1"/>
    </source>
</evidence>
<dbReference type="SUPFAM" id="SSF53795">
    <property type="entry name" value="PEP carboxykinase-like"/>
    <property type="match status" value="1"/>
</dbReference>
<sequence>MMREYDFRVAGFLFKLHLPEEQDIDWLLPSFRPFRCVTDIQGRAIFNFVAVSSSLSEKGIIRVLEETESDLGHIRLLEMAEGYRVELRYTAGSPVHVLHAEPFFTLAMANIRWDDPYAGEVLCSLLRIVYSQAILFWGGISVHASAVAWRGKAYLFMGKSGTGKSTHAVQWLKCFPKSELLNDDNPTIRMESGRSIAYGTPWSGKTPCYKNRCFPVGGIVRLRQADANRFVLQKDVDAFITLLPGCSAIRLHSYLCNGLYDTLAETVSAVPVGELDCLPDEGAALLCEESLTKEYEYLYNH</sequence>
<accession>A0A415M0S9</accession>
<protein>
    <submittedName>
        <fullName evidence="1">Phosphoenolpyruvate carboxykinase</fullName>
    </submittedName>
</protein>
<dbReference type="GO" id="GO:0016301">
    <property type="term" value="F:kinase activity"/>
    <property type="evidence" value="ECO:0007669"/>
    <property type="project" value="UniProtKB-KW"/>
</dbReference>
<reference evidence="1 2" key="1">
    <citation type="submission" date="2018-08" db="EMBL/GenBank/DDBJ databases">
        <title>A genome reference for cultivated species of the human gut microbiota.</title>
        <authorList>
            <person name="Zou Y."/>
            <person name="Xue W."/>
            <person name="Luo G."/>
        </authorList>
    </citation>
    <scope>NUCLEOTIDE SEQUENCE [LARGE SCALE GENOMIC DNA]</scope>
    <source>
        <strain evidence="1 2">AF37-12</strain>
    </source>
</reference>
<name>A0A415M0S9_BACT4</name>
<organism evidence="1 2">
    <name type="scientific">Bacteroides thetaiotaomicron</name>
    <dbReference type="NCBI Taxonomy" id="818"/>
    <lineage>
        <taxon>Bacteria</taxon>
        <taxon>Pseudomonadati</taxon>
        <taxon>Bacteroidota</taxon>
        <taxon>Bacteroidia</taxon>
        <taxon>Bacteroidales</taxon>
        <taxon>Bacteroidaceae</taxon>
        <taxon>Bacteroides</taxon>
    </lineage>
</organism>
<keyword evidence="1" id="KW-0418">Kinase</keyword>
<dbReference type="EMBL" id="QROV01000011">
    <property type="protein sequence ID" value="RHL59221.1"/>
    <property type="molecule type" value="Genomic_DNA"/>
</dbReference>
<dbReference type="AlphaFoldDB" id="A0A415M0S9"/>
<comment type="caution">
    <text evidence="1">The sequence shown here is derived from an EMBL/GenBank/DDBJ whole genome shotgun (WGS) entry which is preliminary data.</text>
</comment>
<dbReference type="Proteomes" id="UP000283616">
    <property type="component" value="Unassembled WGS sequence"/>
</dbReference>
<keyword evidence="1" id="KW-0808">Transferase</keyword>
<proteinExistence type="predicted"/>